<dbReference type="InterPro" id="IPR008011">
    <property type="entry name" value="Complex1_LYR_dom"/>
</dbReference>
<reference evidence="2" key="1">
    <citation type="submission" date="2021-07" db="EMBL/GenBank/DDBJ databases">
        <authorList>
            <person name="Catto M.A."/>
            <person name="Jacobson A."/>
            <person name="Kennedy G."/>
            <person name="Labadie P."/>
            <person name="Hunt B.G."/>
            <person name="Srinivasan R."/>
        </authorList>
    </citation>
    <scope>NUCLEOTIDE SEQUENCE</scope>
    <source>
        <strain evidence="2">PL_HMW_Pooled</strain>
        <tissue evidence="2">Head</tissue>
    </source>
</reference>
<evidence type="ECO:0000313" key="2">
    <source>
        <dbReference type="EMBL" id="KAK3909241.1"/>
    </source>
</evidence>
<dbReference type="AlphaFoldDB" id="A0AAE1GUY3"/>
<protein>
    <recommendedName>
        <fullName evidence="1">Complex 1 LYR protein domain-containing protein</fullName>
    </recommendedName>
</protein>
<evidence type="ECO:0000259" key="1">
    <source>
        <dbReference type="Pfam" id="PF05347"/>
    </source>
</evidence>
<dbReference type="Proteomes" id="UP001219518">
    <property type="component" value="Unassembled WGS sequence"/>
</dbReference>
<keyword evidence="3" id="KW-1185">Reference proteome</keyword>
<dbReference type="EMBL" id="JAHWGI010000085">
    <property type="protein sequence ID" value="KAK3909241.1"/>
    <property type="molecule type" value="Genomic_DNA"/>
</dbReference>
<feature type="domain" description="Complex 1 LYR protein" evidence="1">
    <location>
        <begin position="9"/>
        <end position="64"/>
    </location>
</feature>
<reference evidence="2" key="2">
    <citation type="journal article" date="2023" name="BMC Genomics">
        <title>Pest status, molecular evolution, and epigenetic factors derived from the genome assembly of Frankliniella fusca, a thysanopteran phytovirus vector.</title>
        <authorList>
            <person name="Catto M.A."/>
            <person name="Labadie P.E."/>
            <person name="Jacobson A.L."/>
            <person name="Kennedy G.G."/>
            <person name="Srinivasan R."/>
            <person name="Hunt B.G."/>
        </authorList>
    </citation>
    <scope>NUCLEOTIDE SEQUENCE</scope>
    <source>
        <strain evidence="2">PL_HMW_Pooled</strain>
    </source>
</reference>
<organism evidence="2 3">
    <name type="scientific">Frankliniella fusca</name>
    <dbReference type="NCBI Taxonomy" id="407009"/>
    <lineage>
        <taxon>Eukaryota</taxon>
        <taxon>Metazoa</taxon>
        <taxon>Ecdysozoa</taxon>
        <taxon>Arthropoda</taxon>
        <taxon>Hexapoda</taxon>
        <taxon>Insecta</taxon>
        <taxon>Pterygota</taxon>
        <taxon>Neoptera</taxon>
        <taxon>Paraneoptera</taxon>
        <taxon>Thysanoptera</taxon>
        <taxon>Terebrantia</taxon>
        <taxon>Thripoidea</taxon>
        <taxon>Thripidae</taxon>
        <taxon>Frankliniella</taxon>
    </lineage>
</organism>
<accession>A0AAE1GUY3</accession>
<evidence type="ECO:0000313" key="3">
    <source>
        <dbReference type="Proteomes" id="UP001219518"/>
    </source>
</evidence>
<comment type="caution">
    <text evidence="2">The sequence shown here is derived from an EMBL/GenBank/DDBJ whole genome shotgun (WGS) entry which is preliminary data.</text>
</comment>
<dbReference type="Pfam" id="PF05347">
    <property type="entry name" value="Complex1_LYR"/>
    <property type="match status" value="1"/>
</dbReference>
<sequence>MTALIKPTEVLQLYKSLIRYGKNLKLTDQKFYLRRVREEFRANKDLQAPEKIEFMYKKGKSLLEKKRLV</sequence>
<name>A0AAE1GUY3_9NEOP</name>
<gene>
    <name evidence="2" type="ORF">KUF71_003840</name>
</gene>
<proteinExistence type="predicted"/>